<dbReference type="GO" id="GO:0008097">
    <property type="term" value="F:5S rRNA binding"/>
    <property type="evidence" value="ECO:0007669"/>
    <property type="project" value="InterPro"/>
</dbReference>
<dbReference type="GO" id="GO:0022625">
    <property type="term" value="C:cytosolic large ribosomal subunit"/>
    <property type="evidence" value="ECO:0007669"/>
    <property type="project" value="TreeGrafter"/>
</dbReference>
<dbReference type="EMBL" id="BMLT01000011">
    <property type="protein sequence ID" value="GGO86599.1"/>
    <property type="molecule type" value="Genomic_DNA"/>
</dbReference>
<dbReference type="PANTHER" id="PTHR33284">
    <property type="entry name" value="RIBOSOMAL PROTEIN L25/GLN-TRNA SYNTHETASE, ANTI-CODON-BINDING DOMAIN-CONTAINING PROTEIN"/>
    <property type="match status" value="1"/>
</dbReference>
<evidence type="ECO:0000259" key="6">
    <source>
        <dbReference type="Pfam" id="PF01386"/>
    </source>
</evidence>
<organism evidence="8 9">
    <name type="scientific">Marinobacterium nitratireducens</name>
    <dbReference type="NCBI Taxonomy" id="518897"/>
    <lineage>
        <taxon>Bacteria</taxon>
        <taxon>Pseudomonadati</taxon>
        <taxon>Pseudomonadota</taxon>
        <taxon>Gammaproteobacteria</taxon>
        <taxon>Oceanospirillales</taxon>
        <taxon>Oceanospirillaceae</taxon>
        <taxon>Marinobacterium</taxon>
    </lineage>
</organism>
<comment type="similarity">
    <text evidence="5">Belongs to the bacterial ribosomal protein bL25 family. CTC subfamily.</text>
</comment>
<evidence type="ECO:0000313" key="8">
    <source>
        <dbReference type="EMBL" id="GGO86599.1"/>
    </source>
</evidence>
<feature type="domain" description="Large ribosomal subunit protein bL25 beta" evidence="7">
    <location>
        <begin position="103"/>
        <end position="176"/>
    </location>
</feature>
<dbReference type="HAMAP" id="MF_01336">
    <property type="entry name" value="Ribosomal_bL25"/>
    <property type="match status" value="1"/>
</dbReference>
<accession>A0A917ZNQ6</accession>
<dbReference type="NCBIfam" id="NF004612">
    <property type="entry name" value="PRK05943.1"/>
    <property type="match status" value="1"/>
</dbReference>
<protein>
    <recommendedName>
        <fullName evidence="5">Large ribosomal subunit protein bL25</fullName>
    </recommendedName>
    <alternativeName>
        <fullName evidence="5">General stress protein CTC</fullName>
    </alternativeName>
</protein>
<evidence type="ECO:0000256" key="2">
    <source>
        <dbReference type="ARBA" id="ARBA00022884"/>
    </source>
</evidence>
<dbReference type="InterPro" id="IPR020056">
    <property type="entry name" value="Rbsml_bL25/Gln-tRNA_synth_N"/>
</dbReference>
<dbReference type="Pfam" id="PF01386">
    <property type="entry name" value="Ribosomal_L25p"/>
    <property type="match status" value="1"/>
</dbReference>
<dbReference type="InterPro" id="IPR029751">
    <property type="entry name" value="Ribosomal_L25_dom"/>
</dbReference>
<dbReference type="NCBIfam" id="TIGR00731">
    <property type="entry name" value="bL25_bact_ctc"/>
    <property type="match status" value="1"/>
</dbReference>
<dbReference type="Proteomes" id="UP000599578">
    <property type="component" value="Unassembled WGS sequence"/>
</dbReference>
<keyword evidence="3 5" id="KW-0689">Ribosomal protein</keyword>
<proteinExistence type="inferred from homology"/>
<sequence>MSNFVIEAVSREDQGKGASRRLRAARQIPGIIYGGAEDKNPVSIAVSANELYKQLDDQSFFSSILTLKLNGEEQKVIIRDLQRHPSKPLVLHADFQRVSDDSKIRITVPLQFVNFEKSAASKAAAKFAVEKNTAEILCRADQLPEGLSVDLSNAEAGQVLHLSDISLPEGVEIVALRRGEDHDQGIGYVYAPRGAKAGK</sequence>
<keyword evidence="4 5" id="KW-0687">Ribonucleoprotein</keyword>
<dbReference type="SUPFAM" id="SSF50715">
    <property type="entry name" value="Ribosomal protein L25-like"/>
    <property type="match status" value="1"/>
</dbReference>
<feature type="domain" description="Large ribosomal subunit protein bL25 L25" evidence="6">
    <location>
        <begin position="6"/>
        <end position="95"/>
    </location>
</feature>
<dbReference type="AlphaFoldDB" id="A0A917ZNQ6"/>
<dbReference type="NCBIfam" id="NF004128">
    <property type="entry name" value="PRK05618.1-2"/>
    <property type="match status" value="1"/>
</dbReference>
<dbReference type="Pfam" id="PF14693">
    <property type="entry name" value="Ribosomal_TL5_C"/>
    <property type="match status" value="1"/>
</dbReference>
<evidence type="ECO:0000256" key="3">
    <source>
        <dbReference type="ARBA" id="ARBA00022980"/>
    </source>
</evidence>
<dbReference type="Gene3D" id="2.170.120.20">
    <property type="entry name" value="Ribosomal protein L25, beta domain"/>
    <property type="match status" value="1"/>
</dbReference>
<dbReference type="GO" id="GO:0003735">
    <property type="term" value="F:structural constituent of ribosome"/>
    <property type="evidence" value="ECO:0007669"/>
    <property type="project" value="InterPro"/>
</dbReference>
<keyword evidence="9" id="KW-1185">Reference proteome</keyword>
<dbReference type="NCBIfam" id="NF004130">
    <property type="entry name" value="PRK05618.1-5"/>
    <property type="match status" value="1"/>
</dbReference>
<dbReference type="InterPro" id="IPR020930">
    <property type="entry name" value="Ribosomal_uL5_bac-type"/>
</dbReference>
<dbReference type="HAMAP" id="MF_01334">
    <property type="entry name" value="Ribosomal_bL25_CTC"/>
    <property type="match status" value="1"/>
</dbReference>
<comment type="function">
    <text evidence="5">This is one of the proteins that binds to the 5S RNA in the ribosome where it forms part of the central protuberance.</text>
</comment>
<dbReference type="InterPro" id="IPR011035">
    <property type="entry name" value="Ribosomal_bL25/Gln-tRNA_synth"/>
</dbReference>
<dbReference type="CDD" id="cd00495">
    <property type="entry name" value="Ribosomal_L25_TL5_CTC"/>
    <property type="match status" value="1"/>
</dbReference>
<name>A0A917ZNQ6_9GAMM</name>
<dbReference type="InterPro" id="IPR037121">
    <property type="entry name" value="Ribosomal_bL25_C"/>
</dbReference>
<evidence type="ECO:0000256" key="1">
    <source>
        <dbReference type="ARBA" id="ARBA00022730"/>
    </source>
</evidence>
<reference evidence="8 9" key="1">
    <citation type="journal article" date="2014" name="Int. J. Syst. Evol. Microbiol.">
        <title>Complete genome sequence of Corynebacterium casei LMG S-19264T (=DSM 44701T), isolated from a smear-ripened cheese.</title>
        <authorList>
            <consortium name="US DOE Joint Genome Institute (JGI-PGF)"/>
            <person name="Walter F."/>
            <person name="Albersmeier A."/>
            <person name="Kalinowski J."/>
            <person name="Ruckert C."/>
        </authorList>
    </citation>
    <scope>NUCLEOTIDE SEQUENCE [LARGE SCALE GENOMIC DNA]</scope>
    <source>
        <strain evidence="8 9">CGMCC 1.7286</strain>
    </source>
</reference>
<evidence type="ECO:0000256" key="4">
    <source>
        <dbReference type="ARBA" id="ARBA00023274"/>
    </source>
</evidence>
<dbReference type="InterPro" id="IPR020057">
    <property type="entry name" value="Ribosomal_bL25_b-dom"/>
</dbReference>
<keyword evidence="1 5" id="KW-0699">rRNA-binding</keyword>
<dbReference type="InterPro" id="IPR001021">
    <property type="entry name" value="Ribosomal_bL25_long"/>
</dbReference>
<dbReference type="PANTHER" id="PTHR33284:SF1">
    <property type="entry name" value="RIBOSOMAL PROTEIN L25_GLN-TRNA SYNTHETASE, ANTI-CODON-BINDING DOMAIN-CONTAINING PROTEIN"/>
    <property type="match status" value="1"/>
</dbReference>
<comment type="caution">
    <text evidence="8">The sequence shown here is derived from an EMBL/GenBank/DDBJ whole genome shotgun (WGS) entry which is preliminary data.</text>
</comment>
<dbReference type="GO" id="GO:0006412">
    <property type="term" value="P:translation"/>
    <property type="evidence" value="ECO:0007669"/>
    <property type="project" value="UniProtKB-UniRule"/>
</dbReference>
<dbReference type="InterPro" id="IPR020055">
    <property type="entry name" value="Ribosomal_bL25_short"/>
</dbReference>
<evidence type="ECO:0000313" key="9">
    <source>
        <dbReference type="Proteomes" id="UP000599578"/>
    </source>
</evidence>
<comment type="subunit">
    <text evidence="5">Part of the 50S ribosomal subunit; part of the 5S rRNA/L5/L18/L25 subcomplex. Contacts the 5S rRNA. Binds to the 5S rRNA independently of L5 and L18.</text>
</comment>
<gene>
    <name evidence="5 8" type="primary">rplY</name>
    <name evidence="5" type="synonym">ctc</name>
    <name evidence="8" type="ORF">GCM10011348_37790</name>
</gene>
<dbReference type="RefSeq" id="WP_188862183.1">
    <property type="nucleotide sequence ID" value="NZ_BMLT01000011.1"/>
</dbReference>
<evidence type="ECO:0000256" key="5">
    <source>
        <dbReference type="HAMAP-Rule" id="MF_01334"/>
    </source>
</evidence>
<evidence type="ECO:0000259" key="7">
    <source>
        <dbReference type="Pfam" id="PF14693"/>
    </source>
</evidence>
<keyword evidence="2 5" id="KW-0694">RNA-binding</keyword>
<dbReference type="Gene3D" id="2.40.240.10">
    <property type="entry name" value="Ribosomal Protein L25, Chain P"/>
    <property type="match status" value="1"/>
</dbReference>